<evidence type="ECO:0000256" key="4">
    <source>
        <dbReference type="ARBA" id="ARBA00022729"/>
    </source>
</evidence>
<name>A0A193LF76_9GAMM</name>
<feature type="signal peptide" evidence="6">
    <location>
        <begin position="1"/>
        <end position="26"/>
    </location>
</feature>
<dbReference type="Proteomes" id="UP000092695">
    <property type="component" value="Chromosome"/>
</dbReference>
<dbReference type="HAMAP" id="MF_00416">
    <property type="entry name" value="FlgI"/>
    <property type="match status" value="1"/>
</dbReference>
<accession>A0A193LF76</accession>
<dbReference type="GO" id="GO:0030288">
    <property type="term" value="C:outer membrane-bounded periplasmic space"/>
    <property type="evidence" value="ECO:0007669"/>
    <property type="project" value="InterPro"/>
</dbReference>
<comment type="similarity">
    <text evidence="3 6">Belongs to the FlgI family.</text>
</comment>
<dbReference type="PANTHER" id="PTHR30381:SF0">
    <property type="entry name" value="FLAGELLAR P-RING PROTEIN"/>
    <property type="match status" value="1"/>
</dbReference>
<dbReference type="InterPro" id="IPR001782">
    <property type="entry name" value="Flag_FlgI"/>
</dbReference>
<evidence type="ECO:0000313" key="8">
    <source>
        <dbReference type="Proteomes" id="UP000092695"/>
    </source>
</evidence>
<keyword evidence="7" id="KW-0966">Cell projection</keyword>
<keyword evidence="4 6" id="KW-0732">Signal</keyword>
<dbReference type="GO" id="GO:0071973">
    <property type="term" value="P:bacterial-type flagellum-dependent cell motility"/>
    <property type="evidence" value="ECO:0007669"/>
    <property type="project" value="InterPro"/>
</dbReference>
<evidence type="ECO:0000256" key="1">
    <source>
        <dbReference type="ARBA" id="ARBA00002591"/>
    </source>
</evidence>
<dbReference type="NCBIfam" id="NF003676">
    <property type="entry name" value="PRK05303.1"/>
    <property type="match status" value="1"/>
</dbReference>
<protein>
    <recommendedName>
        <fullName evidence="6">Flagellar P-ring protein</fullName>
    </recommendedName>
    <alternativeName>
        <fullName evidence="6">Basal body P-ring protein</fullName>
    </alternativeName>
</protein>
<evidence type="ECO:0000256" key="6">
    <source>
        <dbReference type="HAMAP-Rule" id="MF_00416"/>
    </source>
</evidence>
<organism evidence="7 8">
    <name type="scientific">Woeseia oceani</name>
    <dbReference type="NCBI Taxonomy" id="1548547"/>
    <lineage>
        <taxon>Bacteria</taxon>
        <taxon>Pseudomonadati</taxon>
        <taxon>Pseudomonadota</taxon>
        <taxon>Gammaproteobacteria</taxon>
        <taxon>Woeseiales</taxon>
        <taxon>Woeseiaceae</taxon>
        <taxon>Woeseia</taxon>
    </lineage>
</organism>
<keyword evidence="7" id="KW-0282">Flagellum</keyword>
<dbReference type="EMBL" id="CP016268">
    <property type="protein sequence ID" value="ANO51034.1"/>
    <property type="molecule type" value="Genomic_DNA"/>
</dbReference>
<comment type="subcellular location">
    <subcellularLocation>
        <location evidence="2 6">Bacterial flagellum basal body</location>
    </subcellularLocation>
</comment>
<dbReference type="PRINTS" id="PR01010">
    <property type="entry name" value="FLGPRINGFLGI"/>
</dbReference>
<dbReference type="RefSeq" id="WP_068614842.1">
    <property type="nucleotide sequence ID" value="NZ_CP016268.1"/>
</dbReference>
<dbReference type="STRING" id="1548547.BA177_07280"/>
<dbReference type="KEGG" id="woc:BA177_07280"/>
<feature type="chain" id="PRO_5009002602" description="Flagellar P-ring protein" evidence="6">
    <location>
        <begin position="27"/>
        <end position="374"/>
    </location>
</feature>
<evidence type="ECO:0000313" key="7">
    <source>
        <dbReference type="EMBL" id="ANO51034.1"/>
    </source>
</evidence>
<comment type="function">
    <text evidence="1 6">Assembles around the rod to form the L-ring and probably protects the motor/basal body from shearing forces during rotation.</text>
</comment>
<proteinExistence type="inferred from homology"/>
<gene>
    <name evidence="6" type="primary">flgI</name>
    <name evidence="7" type="ORF">BA177_07280</name>
</gene>
<keyword evidence="8" id="KW-1185">Reference proteome</keyword>
<evidence type="ECO:0000256" key="5">
    <source>
        <dbReference type="ARBA" id="ARBA00023143"/>
    </source>
</evidence>
<evidence type="ECO:0000256" key="3">
    <source>
        <dbReference type="ARBA" id="ARBA00008994"/>
    </source>
</evidence>
<comment type="subunit">
    <text evidence="6">The basal body constitutes a major portion of the flagellar organelle and consists of four rings (L,P,S, and M) mounted on a central rod.</text>
</comment>
<evidence type="ECO:0000256" key="2">
    <source>
        <dbReference type="ARBA" id="ARBA00004117"/>
    </source>
</evidence>
<dbReference type="OrthoDB" id="9786431at2"/>
<dbReference type="GO" id="GO:0005198">
    <property type="term" value="F:structural molecule activity"/>
    <property type="evidence" value="ECO:0007669"/>
    <property type="project" value="InterPro"/>
</dbReference>
<dbReference type="AlphaFoldDB" id="A0A193LF76"/>
<keyword evidence="7" id="KW-0969">Cilium</keyword>
<reference evidence="7 8" key="1">
    <citation type="submission" date="2016-06" db="EMBL/GenBank/DDBJ databases">
        <title>Complete genome sequence of a deep-branching marine Gamma Proteobacterium Woeseia oceani type strain XK5.</title>
        <authorList>
            <person name="Mu D."/>
            <person name="Du Z."/>
        </authorList>
    </citation>
    <scope>NUCLEOTIDE SEQUENCE [LARGE SCALE GENOMIC DNA]</scope>
    <source>
        <strain evidence="7 8">XK5</strain>
    </source>
</reference>
<dbReference type="PANTHER" id="PTHR30381">
    <property type="entry name" value="FLAGELLAR P-RING PERIPLASMIC PROTEIN FLGI"/>
    <property type="match status" value="1"/>
</dbReference>
<keyword evidence="5 6" id="KW-0975">Bacterial flagellum</keyword>
<dbReference type="GO" id="GO:0009428">
    <property type="term" value="C:bacterial-type flagellum basal body, distal rod, P ring"/>
    <property type="evidence" value="ECO:0007669"/>
    <property type="project" value="InterPro"/>
</dbReference>
<dbReference type="Pfam" id="PF02119">
    <property type="entry name" value="FlgI"/>
    <property type="match status" value="1"/>
</dbReference>
<sequence precursor="true">MNTKNLLSRAGSALLVFAIVAQPALADRIKDLAAVAGVRSNQLAGYGLVVGLNGTGDQTSQTPFTVQSIKNMLTQFGVTVPDGTSLQLKNVAAVTIHADLPPFVKPGQTIDITVSSIGNAKSLRGGSLLMAPLRGADGNVYAIAQGNLIVGGFGASGNDGSSVTVNIPSAGRIPNGATVERTVPSDFHARESILLNLHTPDFTTSHRLATLINETVGEGTAQAMDPVSVSVRAPTDANQRTSFLAYLENLEVDPGQGSAKVIINSRTGTVVIGSHVQVSPAAVSHGSLVVTISEQPLVSQPQAAFSDAGQTVVVPSSQVQITEEDSSMFLFAPGTSLDEIVRTVNRVGAAPGDLVAILEALKQAGALRAELVVI</sequence>